<dbReference type="InterPro" id="IPR002645">
    <property type="entry name" value="STAS_dom"/>
</dbReference>
<evidence type="ECO:0000313" key="2">
    <source>
        <dbReference type="EMBL" id="QNJ95837.1"/>
    </source>
</evidence>
<dbReference type="CDD" id="cd16936">
    <property type="entry name" value="HATPase_RsbW-like"/>
    <property type="match status" value="1"/>
</dbReference>
<gene>
    <name evidence="2" type="ORF">HZU40_02505</name>
</gene>
<name>A0A7G8PNC1_9MYCO</name>
<protein>
    <submittedName>
        <fullName evidence="2">STAS domain-containing protein</fullName>
    </submittedName>
</protein>
<dbReference type="PANTHER" id="PTHR35526:SF3">
    <property type="entry name" value="ANTI-SIGMA-F FACTOR RSBW"/>
    <property type="match status" value="1"/>
</dbReference>
<dbReference type="KEGG" id="mflu:HZU40_02505"/>
<feature type="domain" description="STAS" evidence="1">
    <location>
        <begin position="13"/>
        <end position="111"/>
    </location>
</feature>
<dbReference type="PROSITE" id="PS50801">
    <property type="entry name" value="STAS"/>
    <property type="match status" value="1"/>
</dbReference>
<dbReference type="Gene3D" id="3.30.750.24">
    <property type="entry name" value="STAS domain"/>
    <property type="match status" value="1"/>
</dbReference>
<evidence type="ECO:0000259" key="1">
    <source>
        <dbReference type="PROSITE" id="PS50801"/>
    </source>
</evidence>
<reference evidence="2 3" key="1">
    <citation type="submission" date="2020-07" db="EMBL/GenBank/DDBJ databases">
        <title>Draft genome sequence of four isobutane-metabolizing strains capable of cometabolically degrading diverse ether contaminants.</title>
        <authorList>
            <person name="Chen W."/>
            <person name="Faulkner N."/>
            <person name="Smith C."/>
            <person name="Hyman M."/>
        </authorList>
    </citation>
    <scope>NUCLEOTIDE SEQUENCE [LARGE SCALE GENOMIC DNA]</scope>
    <source>
        <strain evidence="2 3">2A</strain>
    </source>
</reference>
<dbReference type="InterPro" id="IPR036513">
    <property type="entry name" value="STAS_dom_sf"/>
</dbReference>
<proteinExistence type="predicted"/>
<accession>A0A7G8PNC1</accession>
<dbReference type="SUPFAM" id="SSF52091">
    <property type="entry name" value="SpoIIaa-like"/>
    <property type="match status" value="1"/>
</dbReference>
<dbReference type="InterPro" id="IPR050267">
    <property type="entry name" value="Anti-sigma-factor_SerPK"/>
</dbReference>
<dbReference type="CDD" id="cd07043">
    <property type="entry name" value="STAS_anti-anti-sigma_factors"/>
    <property type="match status" value="1"/>
</dbReference>
<dbReference type="Pfam" id="PF01740">
    <property type="entry name" value="STAS"/>
    <property type="match status" value="1"/>
</dbReference>
<dbReference type="Gene3D" id="3.30.565.10">
    <property type="entry name" value="Histidine kinase-like ATPase, C-terminal domain"/>
    <property type="match status" value="1"/>
</dbReference>
<organism evidence="2 3">
    <name type="scientific">Mycolicibacterium fluoranthenivorans</name>
    <dbReference type="NCBI Taxonomy" id="258505"/>
    <lineage>
        <taxon>Bacteria</taxon>
        <taxon>Bacillati</taxon>
        <taxon>Actinomycetota</taxon>
        <taxon>Actinomycetes</taxon>
        <taxon>Mycobacteriales</taxon>
        <taxon>Mycobacteriaceae</taxon>
        <taxon>Mycolicibacterium</taxon>
    </lineage>
</organism>
<dbReference type="InterPro" id="IPR036890">
    <property type="entry name" value="HATPase_C_sf"/>
</dbReference>
<dbReference type="PANTHER" id="PTHR35526">
    <property type="entry name" value="ANTI-SIGMA-F FACTOR RSBW-RELATED"/>
    <property type="match status" value="1"/>
</dbReference>
<dbReference type="Proteomes" id="UP000515498">
    <property type="component" value="Chromosome"/>
</dbReference>
<dbReference type="AlphaFoldDB" id="A0A7G8PNC1"/>
<dbReference type="EMBL" id="CP059894">
    <property type="protein sequence ID" value="QNJ95837.1"/>
    <property type="molecule type" value="Genomic_DNA"/>
</dbReference>
<sequence>MDGPVRGACGESVLSCTGTLDGTSYVTLRDSVIDAALEEPRAVIVDVSALDVPATTAWSAITSAHWHVHTWPNVPLMLVCPDSAVRDALRGKGITRQVPVYRSLEEARRACVAKRRTHRQRACTRLPATVLSAARARRLVHRWLTAWSCPAMISAAATVASELVENTLLHTNSAPRLTVEYDGELVAVAVEDTSRVRAQRREDATHGTNPVSGLAVVAALSRSWGCTPKRTGKTVWAVFGPENAL</sequence>
<evidence type="ECO:0000313" key="3">
    <source>
        <dbReference type="Proteomes" id="UP000515498"/>
    </source>
</evidence>